<dbReference type="Gramene" id="KGN51739">
    <property type="protein sequence ID" value="KGN51739"/>
    <property type="gene ID" value="Csa_5G597490"/>
</dbReference>
<dbReference type="EMBL" id="CM002926">
    <property type="protein sequence ID" value="KGN51739.1"/>
    <property type="molecule type" value="Genomic_DNA"/>
</dbReference>
<evidence type="ECO:0000313" key="2">
    <source>
        <dbReference type="Proteomes" id="UP000029981"/>
    </source>
</evidence>
<organism evidence="1 2">
    <name type="scientific">Cucumis sativus</name>
    <name type="common">Cucumber</name>
    <dbReference type="NCBI Taxonomy" id="3659"/>
    <lineage>
        <taxon>Eukaryota</taxon>
        <taxon>Viridiplantae</taxon>
        <taxon>Streptophyta</taxon>
        <taxon>Embryophyta</taxon>
        <taxon>Tracheophyta</taxon>
        <taxon>Spermatophyta</taxon>
        <taxon>Magnoliopsida</taxon>
        <taxon>eudicotyledons</taxon>
        <taxon>Gunneridae</taxon>
        <taxon>Pentapetalae</taxon>
        <taxon>rosids</taxon>
        <taxon>fabids</taxon>
        <taxon>Cucurbitales</taxon>
        <taxon>Cucurbitaceae</taxon>
        <taxon>Benincaseae</taxon>
        <taxon>Cucumis</taxon>
    </lineage>
</organism>
<gene>
    <name evidence="1" type="ORF">Csa_5G597490</name>
</gene>
<accession>A0A0A0KS56</accession>
<sequence>MHDLTWLSTLFAQESSGPLKDINHILMQCDYSSVVSLGEILWQLQDSIFLSWGLGRAL</sequence>
<proteinExistence type="predicted"/>
<dbReference type="Proteomes" id="UP000029981">
    <property type="component" value="Chromosome 5"/>
</dbReference>
<reference evidence="1 2" key="3">
    <citation type="journal article" date="2010" name="BMC Genomics">
        <title>Transcriptome sequencing and comparative analysis of cucumber flowers with different sex types.</title>
        <authorList>
            <person name="Guo S."/>
            <person name="Zheng Y."/>
            <person name="Joung J.G."/>
            <person name="Liu S."/>
            <person name="Zhang Z."/>
            <person name="Crasta O.R."/>
            <person name="Sobral B.W."/>
            <person name="Xu Y."/>
            <person name="Huang S."/>
            <person name="Fei Z."/>
        </authorList>
    </citation>
    <scope>NUCLEOTIDE SEQUENCE [LARGE SCALE GENOMIC DNA]</scope>
    <source>
        <strain evidence="2">cv. 9930</strain>
    </source>
</reference>
<dbReference type="AlphaFoldDB" id="A0A0A0KS56"/>
<keyword evidence="2" id="KW-1185">Reference proteome</keyword>
<reference evidence="1 2" key="1">
    <citation type="journal article" date="2009" name="Nat. Genet.">
        <title>The genome of the cucumber, Cucumis sativus L.</title>
        <authorList>
            <person name="Huang S."/>
            <person name="Li R."/>
            <person name="Zhang Z."/>
            <person name="Li L."/>
            <person name="Gu X."/>
            <person name="Fan W."/>
            <person name="Lucas W.J."/>
            <person name="Wang X."/>
            <person name="Xie B."/>
            <person name="Ni P."/>
            <person name="Ren Y."/>
            <person name="Zhu H."/>
            <person name="Li J."/>
            <person name="Lin K."/>
            <person name="Jin W."/>
            <person name="Fei Z."/>
            <person name="Li G."/>
            <person name="Staub J."/>
            <person name="Kilian A."/>
            <person name="van der Vossen E.A."/>
            <person name="Wu Y."/>
            <person name="Guo J."/>
            <person name="He J."/>
            <person name="Jia Z."/>
            <person name="Ren Y."/>
            <person name="Tian G."/>
            <person name="Lu Y."/>
            <person name="Ruan J."/>
            <person name="Qian W."/>
            <person name="Wang M."/>
            <person name="Huang Q."/>
            <person name="Li B."/>
            <person name="Xuan Z."/>
            <person name="Cao J."/>
            <person name="Asan"/>
            <person name="Wu Z."/>
            <person name="Zhang J."/>
            <person name="Cai Q."/>
            <person name="Bai Y."/>
            <person name="Zhao B."/>
            <person name="Han Y."/>
            <person name="Li Y."/>
            <person name="Li X."/>
            <person name="Wang S."/>
            <person name="Shi Q."/>
            <person name="Liu S."/>
            <person name="Cho W.K."/>
            <person name="Kim J.Y."/>
            <person name="Xu Y."/>
            <person name="Heller-Uszynska K."/>
            <person name="Miao H."/>
            <person name="Cheng Z."/>
            <person name="Zhang S."/>
            <person name="Wu J."/>
            <person name="Yang Y."/>
            <person name="Kang H."/>
            <person name="Li M."/>
            <person name="Liang H."/>
            <person name="Ren X."/>
            <person name="Shi Z."/>
            <person name="Wen M."/>
            <person name="Jian M."/>
            <person name="Yang H."/>
            <person name="Zhang G."/>
            <person name="Yang Z."/>
            <person name="Chen R."/>
            <person name="Liu S."/>
            <person name="Li J."/>
            <person name="Ma L."/>
            <person name="Liu H."/>
            <person name="Zhou Y."/>
            <person name="Zhao J."/>
            <person name="Fang X."/>
            <person name="Li G."/>
            <person name="Fang L."/>
            <person name="Li Y."/>
            <person name="Liu D."/>
            <person name="Zheng H."/>
            <person name="Zhang Y."/>
            <person name="Qin N."/>
            <person name="Li Z."/>
            <person name="Yang G."/>
            <person name="Yang S."/>
            <person name="Bolund L."/>
            <person name="Kristiansen K."/>
            <person name="Zheng H."/>
            <person name="Li S."/>
            <person name="Zhang X."/>
            <person name="Yang H."/>
            <person name="Wang J."/>
            <person name="Sun R."/>
            <person name="Zhang B."/>
            <person name="Jiang S."/>
            <person name="Wang J."/>
            <person name="Du Y."/>
            <person name="Li S."/>
        </authorList>
    </citation>
    <scope>NUCLEOTIDE SEQUENCE [LARGE SCALE GENOMIC DNA]</scope>
    <source>
        <strain evidence="2">cv. 9930</strain>
    </source>
</reference>
<evidence type="ECO:0000313" key="1">
    <source>
        <dbReference type="EMBL" id="KGN51739.1"/>
    </source>
</evidence>
<reference evidence="1 2" key="4">
    <citation type="journal article" date="2011" name="BMC Genomics">
        <title>RNA-Seq improves annotation of protein-coding genes in the cucumber genome.</title>
        <authorList>
            <person name="Li Z."/>
            <person name="Zhang Z."/>
            <person name="Yan P."/>
            <person name="Huang S."/>
            <person name="Fei Z."/>
            <person name="Lin K."/>
        </authorList>
    </citation>
    <scope>NUCLEOTIDE SEQUENCE [LARGE SCALE GENOMIC DNA]</scope>
    <source>
        <strain evidence="2">cv. 9930</strain>
    </source>
</reference>
<protein>
    <submittedName>
        <fullName evidence="1">Uncharacterized protein</fullName>
    </submittedName>
</protein>
<reference evidence="1 2" key="2">
    <citation type="journal article" date="2009" name="PLoS ONE">
        <title>An integrated genetic and cytogenetic map of the cucumber genome.</title>
        <authorList>
            <person name="Ren Y."/>
            <person name="Zhang Z."/>
            <person name="Liu J."/>
            <person name="Staub J.E."/>
            <person name="Han Y."/>
            <person name="Cheng Z."/>
            <person name="Li X."/>
            <person name="Lu J."/>
            <person name="Miao H."/>
            <person name="Kang H."/>
            <person name="Xie B."/>
            <person name="Gu X."/>
            <person name="Wang X."/>
            <person name="Du Y."/>
            <person name="Jin W."/>
            <person name="Huang S."/>
        </authorList>
    </citation>
    <scope>NUCLEOTIDE SEQUENCE [LARGE SCALE GENOMIC DNA]</scope>
    <source>
        <strain evidence="2">cv. 9930</strain>
    </source>
</reference>
<name>A0A0A0KS56_CUCSA</name>